<name>A0A4R3KM81_9BACI</name>
<keyword evidence="1" id="KW-0597">Phosphoprotein</keyword>
<dbReference type="SUPFAM" id="SSF52172">
    <property type="entry name" value="CheY-like"/>
    <property type="match status" value="1"/>
</dbReference>
<keyword evidence="5" id="KW-1185">Reference proteome</keyword>
<protein>
    <submittedName>
        <fullName evidence="4">LytTR family two component transcriptional regulator</fullName>
    </submittedName>
</protein>
<organism evidence="4 5">
    <name type="scientific">Tepidibacillus fermentans</name>
    <dbReference type="NCBI Taxonomy" id="1281767"/>
    <lineage>
        <taxon>Bacteria</taxon>
        <taxon>Bacillati</taxon>
        <taxon>Bacillota</taxon>
        <taxon>Bacilli</taxon>
        <taxon>Bacillales</taxon>
        <taxon>Bacillaceae</taxon>
        <taxon>Tepidibacillus</taxon>
    </lineage>
</organism>
<dbReference type="PROSITE" id="PS50110">
    <property type="entry name" value="RESPONSE_REGULATORY"/>
    <property type="match status" value="1"/>
</dbReference>
<evidence type="ECO:0000256" key="1">
    <source>
        <dbReference type="PROSITE-ProRule" id="PRU00169"/>
    </source>
</evidence>
<reference evidence="4 5" key="1">
    <citation type="submission" date="2019-03" db="EMBL/GenBank/DDBJ databases">
        <title>Genomic Encyclopedia of Type Strains, Phase IV (KMG-IV): sequencing the most valuable type-strain genomes for metagenomic binning, comparative biology and taxonomic classification.</title>
        <authorList>
            <person name="Goeker M."/>
        </authorList>
    </citation>
    <scope>NUCLEOTIDE SEQUENCE [LARGE SCALE GENOMIC DNA]</scope>
    <source>
        <strain evidence="4 5">DSM 23802</strain>
    </source>
</reference>
<gene>
    <name evidence="4" type="ORF">EDD72_101245</name>
</gene>
<dbReference type="AlphaFoldDB" id="A0A4R3KM81"/>
<dbReference type="Proteomes" id="UP000295788">
    <property type="component" value="Unassembled WGS sequence"/>
</dbReference>
<dbReference type="FunFam" id="3.40.50.2300:FF:000051">
    <property type="entry name" value="Two-component response regulator yehT"/>
    <property type="match status" value="1"/>
</dbReference>
<proteinExistence type="predicted"/>
<dbReference type="Pfam" id="PF04397">
    <property type="entry name" value="LytTR"/>
    <property type="match status" value="1"/>
</dbReference>
<evidence type="ECO:0000259" key="2">
    <source>
        <dbReference type="PROSITE" id="PS50110"/>
    </source>
</evidence>
<dbReference type="EMBL" id="SMAB01000001">
    <property type="protein sequence ID" value="TCS84576.1"/>
    <property type="molecule type" value="Genomic_DNA"/>
</dbReference>
<dbReference type="InterPro" id="IPR007492">
    <property type="entry name" value="LytTR_DNA-bd_dom"/>
</dbReference>
<evidence type="ECO:0000313" key="4">
    <source>
        <dbReference type="EMBL" id="TCS84576.1"/>
    </source>
</evidence>
<dbReference type="RefSeq" id="WP_132766798.1">
    <property type="nucleotide sequence ID" value="NZ_SMAB01000001.1"/>
</dbReference>
<dbReference type="PANTHER" id="PTHR37299">
    <property type="entry name" value="TRANSCRIPTIONAL REGULATOR-RELATED"/>
    <property type="match status" value="1"/>
</dbReference>
<dbReference type="OrthoDB" id="9809318at2"/>
<dbReference type="GO" id="GO:0000156">
    <property type="term" value="F:phosphorelay response regulator activity"/>
    <property type="evidence" value="ECO:0007669"/>
    <property type="project" value="InterPro"/>
</dbReference>
<evidence type="ECO:0000313" key="5">
    <source>
        <dbReference type="Proteomes" id="UP000295788"/>
    </source>
</evidence>
<dbReference type="SMART" id="SM00850">
    <property type="entry name" value="LytTR"/>
    <property type="match status" value="1"/>
</dbReference>
<dbReference type="Gene3D" id="3.40.50.2300">
    <property type="match status" value="1"/>
</dbReference>
<dbReference type="Pfam" id="PF00072">
    <property type="entry name" value="Response_reg"/>
    <property type="match status" value="1"/>
</dbReference>
<dbReference type="GO" id="GO:0003677">
    <property type="term" value="F:DNA binding"/>
    <property type="evidence" value="ECO:0007669"/>
    <property type="project" value="InterPro"/>
</dbReference>
<dbReference type="InterPro" id="IPR001789">
    <property type="entry name" value="Sig_transdc_resp-reg_receiver"/>
</dbReference>
<dbReference type="Gene3D" id="2.40.50.40">
    <property type="match status" value="1"/>
</dbReference>
<feature type="modified residue" description="4-aspartylphosphate" evidence="1">
    <location>
        <position position="55"/>
    </location>
</feature>
<comment type="caution">
    <text evidence="4">The sequence shown here is derived from an EMBL/GenBank/DDBJ whole genome shotgun (WGS) entry which is preliminary data.</text>
</comment>
<feature type="domain" description="HTH LytTR-type" evidence="3">
    <location>
        <begin position="152"/>
        <end position="258"/>
    </location>
</feature>
<dbReference type="Gene3D" id="2.20.25.10">
    <property type="match status" value="1"/>
</dbReference>
<dbReference type="InterPro" id="IPR046947">
    <property type="entry name" value="LytR-like"/>
</dbReference>
<sequence>MTIKVLIADDEILARDELTYLLNEYEEIEIIGEAKDGKEAYEKIVEQKPDVVFLDIYMPEMNGLAVAKKVMEEDINTLIVFSTAYNEHAIKAFEMNAVDYLLKPFDEERLASTIERIKKRLEKPNHEKIKELIYQMMGEDKLKEEKKNISKLAIQTDERVILLDPREIVYAYREGRGVRIKTMKDTYVTKFTLQVLEDKLKKYSFFRTHRSYLVNLDYIEELVPWFNGAYNLTMKDNEQSKVPVSRQYVKMLKDILGL</sequence>
<accession>A0A4R3KM81</accession>
<dbReference type="PANTHER" id="PTHR37299:SF1">
    <property type="entry name" value="STAGE 0 SPORULATION PROTEIN A HOMOLOG"/>
    <property type="match status" value="1"/>
</dbReference>
<dbReference type="InterPro" id="IPR011006">
    <property type="entry name" value="CheY-like_superfamily"/>
</dbReference>
<dbReference type="SMART" id="SM00448">
    <property type="entry name" value="REC"/>
    <property type="match status" value="1"/>
</dbReference>
<dbReference type="PROSITE" id="PS50930">
    <property type="entry name" value="HTH_LYTTR"/>
    <property type="match status" value="1"/>
</dbReference>
<feature type="domain" description="Response regulatory" evidence="2">
    <location>
        <begin position="4"/>
        <end position="118"/>
    </location>
</feature>
<evidence type="ECO:0000259" key="3">
    <source>
        <dbReference type="PROSITE" id="PS50930"/>
    </source>
</evidence>